<dbReference type="HOGENOM" id="CLU_914536_0_0_0"/>
<proteinExistence type="predicted"/>
<name>E8X803_GRATM</name>
<feature type="region of interest" description="Disordered" evidence="1">
    <location>
        <begin position="1"/>
        <end position="32"/>
    </location>
</feature>
<keyword evidence="4" id="KW-1185">Reference proteome</keyword>
<sequence>MTTAQQRLRCRPEQARKRRLRLGSAESRSHFTAPRRRFRVPTKVCTGQLRRPNSSQRRAQNLLPKMVFHDRAVYQVEHAAQLIMARRLDPPPKGRIHLRRPVDVALRFSLAVVRRTIHLRESCKNRVMKKLVLIVVMAISFFLLFPVSWRIGQRFFTRPFNKKFYDPILLVCRDHVEFRLWHELGGSEPASALGEGCTLQVTPERQRWVEEVVPQMKSPGDSSWTVRVKQLGENRQWIDLELLGDGIAGMIYEVRGNEITPLNSRLTGPEGQLYVLVVNLLLWVAIWIVVWGIRPWVVRVSIHK</sequence>
<feature type="transmembrane region" description="Helical" evidence="2">
    <location>
        <begin position="131"/>
        <end position="151"/>
    </location>
</feature>
<dbReference type="KEGG" id="acm:AciX9_4657"/>
<gene>
    <name evidence="3" type="ordered locus">AciX9_4657</name>
</gene>
<evidence type="ECO:0000313" key="3">
    <source>
        <dbReference type="EMBL" id="ADW71587.1"/>
    </source>
</evidence>
<reference evidence="4" key="1">
    <citation type="submission" date="2011-01" db="EMBL/GenBank/DDBJ databases">
        <title>Complete sequence of plasmid5 of Acidobacterium sp. MP5ACTX9.</title>
        <authorList>
            <consortium name="US DOE Joint Genome Institute"/>
            <person name="Lucas S."/>
            <person name="Copeland A."/>
            <person name="Lapidus A."/>
            <person name="Cheng J.-F."/>
            <person name="Goodwin L."/>
            <person name="Pitluck S."/>
            <person name="Teshima H."/>
            <person name="Detter J.C."/>
            <person name="Han C."/>
            <person name="Tapia R."/>
            <person name="Land M."/>
            <person name="Hauser L."/>
            <person name="Kyrpides N."/>
            <person name="Ivanova N."/>
            <person name="Ovchinnikova G."/>
            <person name="Pagani I."/>
            <person name="Rawat S.R."/>
            <person name="Mannisto M."/>
            <person name="Haggblom M.M."/>
            <person name="Woyke T."/>
        </authorList>
    </citation>
    <scope>NUCLEOTIDE SEQUENCE [LARGE SCALE GENOMIC DNA]</scope>
    <source>
        <strain evidence="4">MP5ACTX9</strain>
        <plasmid evidence="4">Plasmid pACIX905</plasmid>
    </source>
</reference>
<evidence type="ECO:0000313" key="4">
    <source>
        <dbReference type="Proteomes" id="UP000000343"/>
    </source>
</evidence>
<keyword evidence="3" id="KW-0614">Plasmid</keyword>
<keyword evidence="2" id="KW-1133">Transmembrane helix</keyword>
<accession>E8X803</accession>
<keyword evidence="2" id="KW-0812">Transmembrane</keyword>
<protein>
    <submittedName>
        <fullName evidence="3">Uncharacterized protein</fullName>
    </submittedName>
</protein>
<feature type="transmembrane region" description="Helical" evidence="2">
    <location>
        <begin position="273"/>
        <end position="293"/>
    </location>
</feature>
<evidence type="ECO:0000256" key="2">
    <source>
        <dbReference type="SAM" id="Phobius"/>
    </source>
</evidence>
<dbReference type="AlphaFoldDB" id="E8X803"/>
<geneLocation type="plasmid" evidence="3 4">
    <name>pACIX905</name>
</geneLocation>
<evidence type="ECO:0000256" key="1">
    <source>
        <dbReference type="SAM" id="MobiDB-lite"/>
    </source>
</evidence>
<organism evidence="4">
    <name type="scientific">Granulicella tundricola (strain ATCC BAA-1859 / DSM 23138 / MP5ACTX9)</name>
    <dbReference type="NCBI Taxonomy" id="1198114"/>
    <lineage>
        <taxon>Bacteria</taxon>
        <taxon>Pseudomonadati</taxon>
        <taxon>Acidobacteriota</taxon>
        <taxon>Terriglobia</taxon>
        <taxon>Terriglobales</taxon>
        <taxon>Acidobacteriaceae</taxon>
        <taxon>Granulicella</taxon>
    </lineage>
</organism>
<dbReference type="Proteomes" id="UP000000343">
    <property type="component" value="Plasmid pACIX905"/>
</dbReference>
<keyword evidence="2" id="KW-0472">Membrane</keyword>
<dbReference type="EMBL" id="CP002485">
    <property type="protein sequence ID" value="ADW71587.1"/>
    <property type="molecule type" value="Genomic_DNA"/>
</dbReference>